<reference evidence="1 2" key="1">
    <citation type="journal article" date="2016" name="Syst. Appl. Microbiol.">
        <title>Pararhizobium polonicum sp. nov. isolated from tumors on stone fruit rootstocks.</title>
        <authorList>
            <person name="Pulawska J."/>
            <person name="Kuzmanovic N."/>
            <person name="Willems A."/>
            <person name="Pothier J.F."/>
        </authorList>
    </citation>
    <scope>NUCLEOTIDE SEQUENCE [LARGE SCALE GENOMIC DNA]</scope>
    <source>
        <strain evidence="1 2">F5.1</strain>
    </source>
</reference>
<dbReference type="RefSeq" id="WP_068957599.1">
    <property type="nucleotide sequence ID" value="NZ_LGLV01000017.1"/>
</dbReference>
<dbReference type="EMBL" id="LGLV01000017">
    <property type="protein sequence ID" value="OBZ92930.1"/>
    <property type="molecule type" value="Genomic_DNA"/>
</dbReference>
<evidence type="ECO:0000313" key="2">
    <source>
        <dbReference type="Proteomes" id="UP000093111"/>
    </source>
</evidence>
<organism evidence="1 2">
    <name type="scientific">Pararhizobium polonicum</name>
    <dbReference type="NCBI Taxonomy" id="1612624"/>
    <lineage>
        <taxon>Bacteria</taxon>
        <taxon>Pseudomonadati</taxon>
        <taxon>Pseudomonadota</taxon>
        <taxon>Alphaproteobacteria</taxon>
        <taxon>Hyphomicrobiales</taxon>
        <taxon>Rhizobiaceae</taxon>
        <taxon>Rhizobium/Agrobacterium group</taxon>
        <taxon>Pararhizobium</taxon>
    </lineage>
</organism>
<gene>
    <name evidence="1" type="ORF">ADU59_24760</name>
</gene>
<dbReference type="Proteomes" id="UP000093111">
    <property type="component" value="Unassembled WGS sequence"/>
</dbReference>
<dbReference type="AlphaFoldDB" id="A0A1C7NVB0"/>
<keyword evidence="2" id="KW-1185">Reference proteome</keyword>
<dbReference type="OrthoDB" id="8382860at2"/>
<accession>A0A1C7NVB0</accession>
<protein>
    <submittedName>
        <fullName evidence="1">Uncharacterized protein</fullName>
    </submittedName>
</protein>
<proteinExistence type="predicted"/>
<comment type="caution">
    <text evidence="1">The sequence shown here is derived from an EMBL/GenBank/DDBJ whole genome shotgun (WGS) entry which is preliminary data.</text>
</comment>
<name>A0A1C7NVB0_9HYPH</name>
<sequence>MSESSNISVRPATAGINAESPARWVIHCICCEQPVEPWQSTGYAFGYCAHCFTILMEPALMEPVGKS</sequence>
<evidence type="ECO:0000313" key="1">
    <source>
        <dbReference type="EMBL" id="OBZ92930.1"/>
    </source>
</evidence>